<evidence type="ECO:0000313" key="1">
    <source>
        <dbReference type="EMBL" id="KAI3721436.1"/>
    </source>
</evidence>
<evidence type="ECO:0000313" key="2">
    <source>
        <dbReference type="Proteomes" id="UP001055811"/>
    </source>
</evidence>
<dbReference type="Proteomes" id="UP001055811">
    <property type="component" value="Linkage Group LG06"/>
</dbReference>
<name>A0ACB9BI06_CICIN</name>
<protein>
    <submittedName>
        <fullName evidence="1">Uncharacterized protein</fullName>
    </submittedName>
</protein>
<comment type="caution">
    <text evidence="1">The sequence shown here is derived from an EMBL/GenBank/DDBJ whole genome shotgun (WGS) entry which is preliminary data.</text>
</comment>
<keyword evidence="2" id="KW-1185">Reference proteome</keyword>
<proteinExistence type="predicted"/>
<gene>
    <name evidence="1" type="ORF">L2E82_32447</name>
</gene>
<sequence>MVKRFEDDGEKTVGGGDVGEEAGYDEEQKRRGGENQAGYKSEHPHHSLVTRLLKYKNQKPYQRSTSSSKKSNQKEKEKSIHLSLHHGTPINGRQYQE</sequence>
<reference evidence="1 2" key="2">
    <citation type="journal article" date="2022" name="Mol. Ecol. Resour.">
        <title>The genomes of chicory, endive, great burdock and yacon provide insights into Asteraceae paleo-polyploidization history and plant inulin production.</title>
        <authorList>
            <person name="Fan W."/>
            <person name="Wang S."/>
            <person name="Wang H."/>
            <person name="Wang A."/>
            <person name="Jiang F."/>
            <person name="Liu H."/>
            <person name="Zhao H."/>
            <person name="Xu D."/>
            <person name="Zhang Y."/>
        </authorList>
    </citation>
    <scope>NUCLEOTIDE SEQUENCE [LARGE SCALE GENOMIC DNA]</scope>
    <source>
        <strain evidence="2">cv. Punajuju</strain>
        <tissue evidence="1">Leaves</tissue>
    </source>
</reference>
<accession>A0ACB9BI06</accession>
<reference evidence="2" key="1">
    <citation type="journal article" date="2022" name="Mol. Ecol. Resour.">
        <title>The genomes of chicory, endive, great burdock and yacon provide insights into Asteraceae palaeo-polyploidization history and plant inulin production.</title>
        <authorList>
            <person name="Fan W."/>
            <person name="Wang S."/>
            <person name="Wang H."/>
            <person name="Wang A."/>
            <person name="Jiang F."/>
            <person name="Liu H."/>
            <person name="Zhao H."/>
            <person name="Xu D."/>
            <person name="Zhang Y."/>
        </authorList>
    </citation>
    <scope>NUCLEOTIDE SEQUENCE [LARGE SCALE GENOMIC DNA]</scope>
    <source>
        <strain evidence="2">cv. Punajuju</strain>
    </source>
</reference>
<organism evidence="1 2">
    <name type="scientific">Cichorium intybus</name>
    <name type="common">Chicory</name>
    <dbReference type="NCBI Taxonomy" id="13427"/>
    <lineage>
        <taxon>Eukaryota</taxon>
        <taxon>Viridiplantae</taxon>
        <taxon>Streptophyta</taxon>
        <taxon>Embryophyta</taxon>
        <taxon>Tracheophyta</taxon>
        <taxon>Spermatophyta</taxon>
        <taxon>Magnoliopsida</taxon>
        <taxon>eudicotyledons</taxon>
        <taxon>Gunneridae</taxon>
        <taxon>Pentapetalae</taxon>
        <taxon>asterids</taxon>
        <taxon>campanulids</taxon>
        <taxon>Asterales</taxon>
        <taxon>Asteraceae</taxon>
        <taxon>Cichorioideae</taxon>
        <taxon>Cichorieae</taxon>
        <taxon>Cichoriinae</taxon>
        <taxon>Cichorium</taxon>
    </lineage>
</organism>
<dbReference type="EMBL" id="CM042014">
    <property type="protein sequence ID" value="KAI3721436.1"/>
    <property type="molecule type" value="Genomic_DNA"/>
</dbReference>